<evidence type="ECO:0000259" key="1">
    <source>
        <dbReference type="Pfam" id="PF01909"/>
    </source>
</evidence>
<dbReference type="EMBL" id="ANHY01000004">
    <property type="protein sequence ID" value="EKV32042.1"/>
    <property type="molecule type" value="Genomic_DNA"/>
</dbReference>
<gene>
    <name evidence="2" type="ORF">C882_3106</name>
</gene>
<keyword evidence="3" id="KW-1185">Reference proteome</keyword>
<dbReference type="eggNOG" id="ENOG502ZSAN">
    <property type="taxonomic scope" value="Bacteria"/>
</dbReference>
<dbReference type="GO" id="GO:0016779">
    <property type="term" value="F:nucleotidyltransferase activity"/>
    <property type="evidence" value="ECO:0007669"/>
    <property type="project" value="InterPro"/>
</dbReference>
<dbReference type="InterPro" id="IPR043519">
    <property type="entry name" value="NT_sf"/>
</dbReference>
<accession>K9H3A5</accession>
<name>K9H3A5_9PROT</name>
<reference evidence="2 3" key="1">
    <citation type="journal article" date="2013" name="Genome Announc.">
        <title>Draft Genome Sequence of an Alphaproteobacterium, Caenispirillum salinarum AK4(T), Isolated from a Solar Saltern.</title>
        <authorList>
            <person name="Khatri I."/>
            <person name="Singh A."/>
            <person name="Korpole S."/>
            <person name="Pinnaka A.K."/>
            <person name="Subramanian S."/>
        </authorList>
    </citation>
    <scope>NUCLEOTIDE SEQUENCE [LARGE SCALE GENOMIC DNA]</scope>
    <source>
        <strain evidence="2 3">AK4</strain>
    </source>
</reference>
<dbReference type="SUPFAM" id="SSF81301">
    <property type="entry name" value="Nucleotidyltransferase"/>
    <property type="match status" value="1"/>
</dbReference>
<protein>
    <recommendedName>
        <fullName evidence="1">Polymerase nucleotidyl transferase domain-containing protein</fullName>
    </recommendedName>
</protein>
<comment type="caution">
    <text evidence="2">The sequence shown here is derived from an EMBL/GenBank/DDBJ whole genome shotgun (WGS) entry which is preliminary data.</text>
</comment>
<dbReference type="Pfam" id="PF01909">
    <property type="entry name" value="NTP_transf_2"/>
    <property type="match status" value="1"/>
</dbReference>
<evidence type="ECO:0000313" key="2">
    <source>
        <dbReference type="EMBL" id="EKV32042.1"/>
    </source>
</evidence>
<proteinExistence type="predicted"/>
<dbReference type="STRING" id="1238182.C882_3106"/>
<feature type="domain" description="Polymerase nucleotidyl transferase" evidence="1">
    <location>
        <begin position="31"/>
        <end position="71"/>
    </location>
</feature>
<dbReference type="Proteomes" id="UP000009881">
    <property type="component" value="Unassembled WGS sequence"/>
</dbReference>
<sequence>MDVVRERQVAARRARAVAAARAIAAEHAALGIETWVFGSLVSGRFGVASDLDLAVRCPHARKYAIESRAQEIAGDIPVEIAYLDELREPWTSRILSEMVDAASLR</sequence>
<dbReference type="CDD" id="cd05403">
    <property type="entry name" value="NT_KNTase_like"/>
    <property type="match status" value="1"/>
</dbReference>
<dbReference type="AlphaFoldDB" id="K9H3A5"/>
<dbReference type="Gene3D" id="3.30.460.10">
    <property type="entry name" value="Beta Polymerase, domain 2"/>
    <property type="match status" value="1"/>
</dbReference>
<organism evidence="2 3">
    <name type="scientific">Caenispirillum salinarum AK4</name>
    <dbReference type="NCBI Taxonomy" id="1238182"/>
    <lineage>
        <taxon>Bacteria</taxon>
        <taxon>Pseudomonadati</taxon>
        <taxon>Pseudomonadota</taxon>
        <taxon>Alphaproteobacteria</taxon>
        <taxon>Rhodospirillales</taxon>
        <taxon>Novispirillaceae</taxon>
        <taxon>Caenispirillum</taxon>
    </lineage>
</organism>
<evidence type="ECO:0000313" key="3">
    <source>
        <dbReference type="Proteomes" id="UP000009881"/>
    </source>
</evidence>
<dbReference type="InterPro" id="IPR002934">
    <property type="entry name" value="Polymerase_NTP_transf_dom"/>
</dbReference>